<proteinExistence type="inferred from homology"/>
<feature type="domain" description="DAGKc" evidence="9">
    <location>
        <begin position="1"/>
        <end position="128"/>
    </location>
</feature>
<dbReference type="OrthoDB" id="3171056at2"/>
<dbReference type="SUPFAM" id="SSF111331">
    <property type="entry name" value="NAD kinase/diacylglycerol kinase-like"/>
    <property type="match status" value="1"/>
</dbReference>
<keyword evidence="7" id="KW-0443">Lipid metabolism</keyword>
<evidence type="ECO:0000256" key="3">
    <source>
        <dbReference type="ARBA" id="ARBA00022679"/>
    </source>
</evidence>
<keyword evidence="11" id="KW-1185">Reference proteome</keyword>
<evidence type="ECO:0000256" key="8">
    <source>
        <dbReference type="ARBA" id="ARBA00023264"/>
    </source>
</evidence>
<protein>
    <submittedName>
        <fullName evidence="10">Diacylglycerol kinase</fullName>
    </submittedName>
</protein>
<name>A0A5M8QEX4_9MICO</name>
<evidence type="ECO:0000256" key="5">
    <source>
        <dbReference type="ARBA" id="ARBA00022777"/>
    </source>
</evidence>
<dbReference type="PANTHER" id="PTHR12358">
    <property type="entry name" value="SPHINGOSINE KINASE"/>
    <property type="match status" value="1"/>
</dbReference>
<dbReference type="PANTHER" id="PTHR12358:SF54">
    <property type="entry name" value="SPHINGOSINE KINASE RELATED PROTEIN"/>
    <property type="match status" value="1"/>
</dbReference>
<evidence type="ECO:0000313" key="10">
    <source>
        <dbReference type="EMBL" id="KAA6433651.1"/>
    </source>
</evidence>
<dbReference type="GO" id="GO:0016301">
    <property type="term" value="F:kinase activity"/>
    <property type="evidence" value="ECO:0007669"/>
    <property type="project" value="UniProtKB-KW"/>
</dbReference>
<keyword evidence="6" id="KW-0067">ATP-binding</keyword>
<keyword evidence="5 10" id="KW-0418">Kinase</keyword>
<evidence type="ECO:0000259" key="9">
    <source>
        <dbReference type="PROSITE" id="PS50146"/>
    </source>
</evidence>
<evidence type="ECO:0000256" key="1">
    <source>
        <dbReference type="ARBA" id="ARBA00001946"/>
    </source>
</evidence>
<dbReference type="EMBL" id="VOIR01000013">
    <property type="protein sequence ID" value="KAA6433651.1"/>
    <property type="molecule type" value="Genomic_DNA"/>
</dbReference>
<dbReference type="AlphaFoldDB" id="A0A5M8QEX4"/>
<evidence type="ECO:0000313" key="11">
    <source>
        <dbReference type="Proteomes" id="UP000323221"/>
    </source>
</evidence>
<comment type="similarity">
    <text evidence="2">Belongs to the diacylglycerol/lipid kinase family.</text>
</comment>
<dbReference type="InterPro" id="IPR045540">
    <property type="entry name" value="YegS/DAGK_C"/>
</dbReference>
<evidence type="ECO:0000256" key="7">
    <source>
        <dbReference type="ARBA" id="ARBA00023209"/>
    </source>
</evidence>
<comment type="caution">
    <text evidence="10">The sequence shown here is derived from an EMBL/GenBank/DDBJ whole genome shotgun (WGS) entry which is preliminary data.</text>
</comment>
<gene>
    <name evidence="10" type="ORF">FQ330_06035</name>
</gene>
<keyword evidence="8" id="KW-1208">Phospholipid metabolism</keyword>
<dbReference type="PROSITE" id="PS50146">
    <property type="entry name" value="DAGK"/>
    <property type="match status" value="1"/>
</dbReference>
<organism evidence="10 11">
    <name type="scientific">Agrococcus sediminis</name>
    <dbReference type="NCBI Taxonomy" id="2599924"/>
    <lineage>
        <taxon>Bacteria</taxon>
        <taxon>Bacillati</taxon>
        <taxon>Actinomycetota</taxon>
        <taxon>Actinomycetes</taxon>
        <taxon>Micrococcales</taxon>
        <taxon>Microbacteriaceae</taxon>
        <taxon>Agrococcus</taxon>
    </lineage>
</organism>
<keyword evidence="3" id="KW-0808">Transferase</keyword>
<evidence type="ECO:0000256" key="6">
    <source>
        <dbReference type="ARBA" id="ARBA00022840"/>
    </source>
</evidence>
<dbReference type="GO" id="GO:0005524">
    <property type="term" value="F:ATP binding"/>
    <property type="evidence" value="ECO:0007669"/>
    <property type="project" value="UniProtKB-KW"/>
</dbReference>
<dbReference type="Proteomes" id="UP000323221">
    <property type="component" value="Unassembled WGS sequence"/>
</dbReference>
<keyword evidence="7" id="KW-0444">Lipid biosynthesis</keyword>
<keyword evidence="7" id="KW-0594">Phospholipid biosynthesis</keyword>
<accession>A0A5M8QEX4</accession>
<comment type="cofactor">
    <cofactor evidence="1">
        <name>Mg(2+)</name>
        <dbReference type="ChEBI" id="CHEBI:18420"/>
    </cofactor>
</comment>
<dbReference type="Pfam" id="PF19279">
    <property type="entry name" value="YegS_C"/>
    <property type="match status" value="1"/>
</dbReference>
<dbReference type="Gene3D" id="2.60.200.40">
    <property type="match status" value="1"/>
</dbReference>
<dbReference type="InterPro" id="IPR001206">
    <property type="entry name" value="Diacylglycerol_kinase_cat_dom"/>
</dbReference>
<dbReference type="GO" id="GO:0008654">
    <property type="term" value="P:phospholipid biosynthetic process"/>
    <property type="evidence" value="ECO:0007669"/>
    <property type="project" value="UniProtKB-KW"/>
</dbReference>
<keyword evidence="4" id="KW-0547">Nucleotide-binding</keyword>
<dbReference type="InterPro" id="IPR016064">
    <property type="entry name" value="NAD/diacylglycerol_kinase_sf"/>
</dbReference>
<dbReference type="InterPro" id="IPR050187">
    <property type="entry name" value="Lipid_Phosphate_FormReg"/>
</dbReference>
<evidence type="ECO:0000256" key="2">
    <source>
        <dbReference type="ARBA" id="ARBA00005983"/>
    </source>
</evidence>
<dbReference type="Gene3D" id="3.40.50.10330">
    <property type="entry name" value="Probable inorganic polyphosphate/atp-NAD kinase, domain 1"/>
    <property type="match status" value="1"/>
</dbReference>
<evidence type="ECO:0000256" key="4">
    <source>
        <dbReference type="ARBA" id="ARBA00022741"/>
    </source>
</evidence>
<dbReference type="SMART" id="SM00046">
    <property type="entry name" value="DAGKc"/>
    <property type="match status" value="1"/>
</dbReference>
<dbReference type="InterPro" id="IPR017438">
    <property type="entry name" value="ATP-NAD_kinase_N"/>
</dbReference>
<reference evidence="10 11" key="1">
    <citation type="submission" date="2019-08" db="EMBL/GenBank/DDBJ databases">
        <title>Agrococcus lahaulensis sp. nov., isolated from a cold desert of the Indian Himalayas.</title>
        <authorList>
            <person name="Qu J.H."/>
        </authorList>
    </citation>
    <scope>NUCLEOTIDE SEQUENCE [LARGE SCALE GENOMIC DNA]</scope>
    <source>
        <strain evidence="10 11">NS18</strain>
    </source>
</reference>
<dbReference type="RefSeq" id="WP_146356042.1">
    <property type="nucleotide sequence ID" value="NZ_VOIR01000013.1"/>
</dbReference>
<dbReference type="Pfam" id="PF00781">
    <property type="entry name" value="DAGK_cat"/>
    <property type="match status" value="1"/>
</dbReference>
<sequence>MPELVVIGNPTARGAARAVDAVLREAARAGLDARVAATTAAEPGGPQARAALAAGADAVVAVGGDGTVRAVAAELAHTGMPLGIVPAGTANLFARNLDLPLHDVAAAARAAVSGPTAHIDLGRVVLTRAGGEREPEAPFLVVVGVGNDALAVEASSLRAKRRLGWLSYVAAGARRFGHPSFAVRGRFDGGPVEAARAWSVLVHNAARIPAGLRVLPGTRLDDGLLHVATVSPRHLAHWGRIAAAGAGLARAEGVLRHRRAERVTLGAVDAPMPVQLDGDPAGRAERIDARIDHAALRVRVPGSEP</sequence>